<dbReference type="InterPro" id="IPR007589">
    <property type="entry name" value="Baculo_VP39"/>
</dbReference>
<name>Q7T9T4_GVAO</name>
<reference evidence="1 3" key="1">
    <citation type="journal article" date="2003" name="Virology">
        <title>The complete sequence of the Adoxophyes orana granulovirus genome.</title>
        <authorList>
            <person name="Wormleaton S."/>
            <person name="Kuzio J."/>
            <person name="Winstanley D."/>
        </authorList>
    </citation>
    <scope>NUCLEOTIDE SEQUENCE [LARGE SCALE GENOMIC DNA]</scope>
</reference>
<dbReference type="Pfam" id="PF04501">
    <property type="entry name" value="Baculo_VP39"/>
    <property type="match status" value="1"/>
</dbReference>
<organismHost>
    <name type="scientific">Adoxophyes</name>
    <dbReference type="NCBI Taxonomy" id="85584"/>
</organismHost>
<dbReference type="GeneID" id="1463424"/>
<proteinExistence type="predicted"/>
<organism evidence="1 3">
    <name type="scientific">Adoxophyes orana granulovirus</name>
    <name type="common">AoGV</name>
    <dbReference type="NCBI Taxonomy" id="170617"/>
    <lineage>
        <taxon>Viruses</taxon>
        <taxon>Viruses incertae sedis</taxon>
        <taxon>Naldaviricetes</taxon>
        <taxon>Lefavirales</taxon>
        <taxon>Baculoviridae</taxon>
        <taxon>Betabaculovirus</taxon>
        <taxon>Betabaculovirus adoranae</taxon>
    </lineage>
</organism>
<dbReference type="GO" id="GO:0019028">
    <property type="term" value="C:viral capsid"/>
    <property type="evidence" value="ECO:0007669"/>
    <property type="project" value="InterPro"/>
</dbReference>
<dbReference type="RefSeq" id="NP_872535.1">
    <property type="nucleotide sequence ID" value="NC_005038.1"/>
</dbReference>
<evidence type="ECO:0000313" key="1">
    <source>
        <dbReference type="EMBL" id="AAP85718.1"/>
    </source>
</evidence>
<evidence type="ECO:0000313" key="2">
    <source>
        <dbReference type="EMBL" id="AJA91721.1"/>
    </source>
</evidence>
<dbReference type="Proteomes" id="UP000202129">
    <property type="component" value="Segment"/>
</dbReference>
<dbReference type="GO" id="GO:0005198">
    <property type="term" value="F:structural molecule activity"/>
    <property type="evidence" value="ECO:0007669"/>
    <property type="project" value="InterPro"/>
</dbReference>
<keyword evidence="3" id="KW-1185">Reference proteome</keyword>
<evidence type="ECO:0000313" key="3">
    <source>
        <dbReference type="Proteomes" id="UP000202129"/>
    </source>
</evidence>
<dbReference type="EMBL" id="AF547984">
    <property type="protein sequence ID" value="AAP85718.1"/>
    <property type="molecule type" value="Genomic_DNA"/>
</dbReference>
<dbReference type="KEGG" id="vg:1463424"/>
<reference evidence="2" key="2">
    <citation type="journal article" date="2015" name="J. Gen. Virol.">
        <title>Isolation of an Adoxophyes orana granulovirus (AdorGV) occlusion body morphology mutant: biological activity, genome sequence and relationship to other isolates of AdorGV.</title>
        <authorList>
            <person name="Nakai M."/>
            <person name="Harrison R.L."/>
            <person name="Uchida H."/>
            <person name="Ukuda R."/>
            <person name="Hikihara S."/>
            <person name="Ishii K."/>
            <person name="Kunimi Y."/>
        </authorList>
    </citation>
    <scope>NUCLEOTIDE SEQUENCE</scope>
    <source>
        <strain evidence="2">Miyazaki</strain>
    </source>
</reference>
<accession>Q7T9T4</accession>
<sequence>MDLINVGPCELNNYCIFQGVVGMMPDYYRCENYSSPCSPDASNSNLDGTFICNYHLNKYFKILKSSFRIPSGKDNKSFKMLVGQSLLQQTDNDTNKNKVLIPLDHELYLKTSSRNSVERMIIYTIYNDKEKIKDLCDILMKQEFFEQPAWAAFQITLNTIMGLVNPSMLCERLTTNKENRVFNNETYYNQFSPFLKNLINRLVRPITMTINNYVIKIDNVDTCNFTSDGLTVPDLHNPNQPVRLDNKFMPKFSIRTVVEFDGLATKEQRVLDSYDEVVLSRPLLNGTQTFL</sequence>
<gene>
    <name evidence="1" type="primary">vp39-capsid</name>
</gene>
<dbReference type="OrthoDB" id="9419at10239"/>
<dbReference type="EMBL" id="KM226332">
    <property type="protein sequence ID" value="AJA91721.1"/>
    <property type="molecule type" value="Genomic_DNA"/>
</dbReference>
<protein>
    <submittedName>
        <fullName evidence="1 2">VP39</fullName>
    </submittedName>
</protein>